<dbReference type="SUPFAM" id="SSF52540">
    <property type="entry name" value="P-loop containing nucleoside triphosphate hydrolases"/>
    <property type="match status" value="1"/>
</dbReference>
<dbReference type="PRINTS" id="PR00364">
    <property type="entry name" value="DISEASERSIST"/>
</dbReference>
<sequence length="510" mass="57860">MAHVGGVIASAILGVVSKQIMSAIKGQIKLQWNFASDLQKMRSSLQTVEALLEDAERRSITDLAVRLWLGRLKDAMYEISHMIDDFEVNSEPDAQKWYPQTTVLRLKMANKMKNMRGQLKGITEDRIPFTFMQETAPRVQEVCYNRETTAAVTEARVVGRDKEKLEIMARLSGSITKVITILPIYGIGGIGKTTMAQLVFKDSEFKEYSRVWVYVSETFDLKKIGNSIISQLSNSNSQYTDLQMIENNLQTHLSVKSVLIILDDLWEREPHQLERLKTMLELGEGSKVVVVVTTRDEYIAQKIQTVGPYKLAPLTDDICWTIIKDKTSFEARTDRALLELVGMDIAKKCAGLALAARSIGYMLDSMEFDEWVSVNNSELWDVLASEGYSPHHVHASLLLSYRSMSSYLKLCFGYCAIFPKGHFIAKEDLVHQWIALGLVEPLRALSNKYSSDKYINQLLGMSFLEQPKLPWVSYCTPLWECSTVFFNLWKCRSYGAYSPENFANTTILLG</sequence>
<evidence type="ECO:0000256" key="2">
    <source>
        <dbReference type="ARBA" id="ARBA00022614"/>
    </source>
</evidence>
<dbReference type="GO" id="GO:0043531">
    <property type="term" value="F:ADP binding"/>
    <property type="evidence" value="ECO:0007669"/>
    <property type="project" value="InterPro"/>
</dbReference>
<name>M8D2P2_AEGTA</name>
<evidence type="ECO:0000313" key="10">
    <source>
        <dbReference type="EnsemblPlants" id="EMT30531"/>
    </source>
</evidence>
<keyword evidence="6" id="KW-0067">ATP-binding</keyword>
<dbReference type="AlphaFoldDB" id="M8D2P2"/>
<keyword evidence="5" id="KW-0611">Plant defense</keyword>
<proteinExistence type="inferred from homology"/>
<keyword evidence="3" id="KW-0677">Repeat</keyword>
<keyword evidence="4" id="KW-0547">Nucleotide-binding</keyword>
<dbReference type="Gene3D" id="1.20.5.4130">
    <property type="match status" value="1"/>
</dbReference>
<evidence type="ECO:0000256" key="1">
    <source>
        <dbReference type="ARBA" id="ARBA00008894"/>
    </source>
</evidence>
<protein>
    <submittedName>
        <fullName evidence="10">Putative disease resistance protein RGA1</fullName>
    </submittedName>
</protein>
<dbReference type="InterPro" id="IPR058922">
    <property type="entry name" value="WHD_DRP"/>
</dbReference>
<dbReference type="PANTHER" id="PTHR36766">
    <property type="entry name" value="PLANT BROAD-SPECTRUM MILDEW RESISTANCE PROTEIN RPW8"/>
    <property type="match status" value="1"/>
</dbReference>
<comment type="similarity">
    <text evidence="1">Belongs to the disease resistance NB-LRR family.</text>
</comment>
<keyword evidence="2" id="KW-0433">Leucine-rich repeat</keyword>
<dbReference type="PANTHER" id="PTHR36766:SF73">
    <property type="entry name" value="NB-ARC DOMAIN-CONTAINING PROTEIN"/>
    <property type="match status" value="1"/>
</dbReference>
<feature type="domain" description="Disease resistance N-terminal" evidence="8">
    <location>
        <begin position="13"/>
        <end position="94"/>
    </location>
</feature>
<dbReference type="InterPro" id="IPR041118">
    <property type="entry name" value="Rx_N"/>
</dbReference>
<dbReference type="Pfam" id="PF23559">
    <property type="entry name" value="WHD_DRP"/>
    <property type="match status" value="1"/>
</dbReference>
<feature type="domain" description="NB-ARC" evidence="7">
    <location>
        <begin position="166"/>
        <end position="327"/>
    </location>
</feature>
<dbReference type="Pfam" id="PF00931">
    <property type="entry name" value="NB-ARC"/>
    <property type="match status" value="1"/>
</dbReference>
<dbReference type="Gene3D" id="3.40.50.300">
    <property type="entry name" value="P-loop containing nucleotide triphosphate hydrolases"/>
    <property type="match status" value="1"/>
</dbReference>
<dbReference type="EnsemblPlants" id="EMT30531">
    <property type="protein sequence ID" value="EMT30531"/>
    <property type="gene ID" value="F775_10338"/>
</dbReference>
<evidence type="ECO:0000259" key="9">
    <source>
        <dbReference type="Pfam" id="PF23559"/>
    </source>
</evidence>
<evidence type="ECO:0000256" key="3">
    <source>
        <dbReference type="ARBA" id="ARBA00022737"/>
    </source>
</evidence>
<dbReference type="GO" id="GO:0005524">
    <property type="term" value="F:ATP binding"/>
    <property type="evidence" value="ECO:0007669"/>
    <property type="project" value="UniProtKB-KW"/>
</dbReference>
<evidence type="ECO:0000256" key="4">
    <source>
        <dbReference type="ARBA" id="ARBA00022741"/>
    </source>
</evidence>
<dbReference type="GO" id="GO:0006952">
    <property type="term" value="P:defense response"/>
    <property type="evidence" value="ECO:0007669"/>
    <property type="project" value="UniProtKB-KW"/>
</dbReference>
<dbReference type="Pfam" id="PF18052">
    <property type="entry name" value="Rx_N"/>
    <property type="match status" value="1"/>
</dbReference>
<dbReference type="InterPro" id="IPR027417">
    <property type="entry name" value="P-loop_NTPase"/>
</dbReference>
<feature type="domain" description="Disease resistance protein winged helix" evidence="9">
    <location>
        <begin position="417"/>
        <end position="465"/>
    </location>
</feature>
<evidence type="ECO:0000256" key="6">
    <source>
        <dbReference type="ARBA" id="ARBA00022840"/>
    </source>
</evidence>
<dbReference type="InterPro" id="IPR002182">
    <property type="entry name" value="NB-ARC"/>
</dbReference>
<evidence type="ECO:0000259" key="7">
    <source>
        <dbReference type="Pfam" id="PF00931"/>
    </source>
</evidence>
<evidence type="ECO:0000256" key="5">
    <source>
        <dbReference type="ARBA" id="ARBA00022821"/>
    </source>
</evidence>
<evidence type="ECO:0000259" key="8">
    <source>
        <dbReference type="Pfam" id="PF18052"/>
    </source>
</evidence>
<organism evidence="10">
    <name type="scientific">Aegilops tauschii</name>
    <name type="common">Tausch's goatgrass</name>
    <name type="synonym">Aegilops squarrosa</name>
    <dbReference type="NCBI Taxonomy" id="37682"/>
    <lineage>
        <taxon>Eukaryota</taxon>
        <taxon>Viridiplantae</taxon>
        <taxon>Streptophyta</taxon>
        <taxon>Embryophyta</taxon>
        <taxon>Tracheophyta</taxon>
        <taxon>Spermatophyta</taxon>
        <taxon>Magnoliopsida</taxon>
        <taxon>Liliopsida</taxon>
        <taxon>Poales</taxon>
        <taxon>Poaceae</taxon>
        <taxon>BOP clade</taxon>
        <taxon>Pooideae</taxon>
        <taxon>Triticodae</taxon>
        <taxon>Triticeae</taxon>
        <taxon>Triticinae</taxon>
        <taxon>Aegilops</taxon>
    </lineage>
</organism>
<reference evidence="10" key="1">
    <citation type="submission" date="2015-06" db="UniProtKB">
        <authorList>
            <consortium name="EnsemblPlants"/>
        </authorList>
    </citation>
    <scope>IDENTIFICATION</scope>
</reference>
<accession>M8D2P2</accession>